<dbReference type="EMBL" id="CM041000">
    <property type="protein sequence ID" value="MCJ8747729.1"/>
    <property type="molecule type" value="Genomic_DNA"/>
</dbReference>
<accession>A0ACC5ZI68</accession>
<protein>
    <submittedName>
        <fullName evidence="1">Uncharacterized protein</fullName>
    </submittedName>
</protein>
<gene>
    <name evidence="1" type="ORF">PDJAM_G00156710</name>
</gene>
<sequence>MCPEARDAFGIQPVYPCERNGADNIVKGPAVFWISFINMNVFLLRSREMFRFPAILSRFVSLSQNRTALQIPKSTNPCLLNCAWSRRTLQGSTFNSVRYFCQQEIRTLNCNDQTESLSLQGPDVAALKTDPRATFYQELKECRSPSDVLDLVERCNVAHWCISSSLTRMWHTTKKISDEQRHWELRLMAEHPTFEKLCHSARINASRMRSHNLAFTLRALVKLGVCQSSYVVQTILRVIQERLNEFENEKALSVLAACLAETESSKNTDALKQGLKLILEERIPTIQSVMLLHTTMRLFGKDASPAVKQKLERKALSMVDQFTLLNVQYMLDTLAAIRLHSKPLLDVCRKKLAENVHSISFTRLMAMLKSCSDLQFRNLNLFTSISEYLASTLPMWNNKQVLLLLLEFTRLRFRPVALMDAFAERIIQKPDSLTLRDLQGVLKSYSFLNHHLKENQQAFLESVTHVLQSYLPKMSSTDLLKAISCLCVFGHFPQAPLEKLLRKEVLDELLKEESTFYARQERLLRSLDLCLRLDDPALPPSIPPFPHLHRSPPQGRPVNPALLLTLKNLLGEEAVTDSVIEEGHYFIDCVVTPPPKSEEEQTVRIALLCVSPTSFCFGTTHPVGAVALNIRHLKLLGYEPVLVPMQELVSQTAEERTDLLKKLIFPEQEKFTCVQDCEVK</sequence>
<reference evidence="1" key="1">
    <citation type="submission" date="2020-02" db="EMBL/GenBank/DDBJ databases">
        <title>Genome sequencing of the panga catfish, Pangasius djambal.</title>
        <authorList>
            <person name="Wen M."/>
            <person name="Zahm M."/>
            <person name="Roques C."/>
            <person name="Cabau C."/>
            <person name="Klopp C."/>
            <person name="Donnadieu C."/>
            <person name="Jouanno E."/>
            <person name="Avarre J.-C."/>
            <person name="Campet M."/>
            <person name="Ha T."/>
            <person name="Dugue R."/>
            <person name="Lampietro C."/>
            <person name="Louis A."/>
            <person name="Herpin A."/>
            <person name="Echchiki A."/>
            <person name="Berthelot C."/>
            <person name="Parey E."/>
            <person name="Roest-Crollius H."/>
            <person name="Braasch I."/>
            <person name="Postlethwait J.H."/>
            <person name="Bobe J."/>
            <person name="Montfort J."/>
            <person name="Bouchez O."/>
            <person name="Begum T."/>
            <person name="Schartl M."/>
            <person name="Gustiano R."/>
            <person name="Guiguen Y."/>
        </authorList>
    </citation>
    <scope>NUCLEOTIDE SEQUENCE</scope>
    <source>
        <strain evidence="1">Pdj_M5554</strain>
    </source>
</reference>
<organism evidence="1 2">
    <name type="scientific">Pangasius djambal</name>
    <dbReference type="NCBI Taxonomy" id="1691987"/>
    <lineage>
        <taxon>Eukaryota</taxon>
        <taxon>Metazoa</taxon>
        <taxon>Chordata</taxon>
        <taxon>Craniata</taxon>
        <taxon>Vertebrata</taxon>
        <taxon>Euteleostomi</taxon>
        <taxon>Actinopterygii</taxon>
        <taxon>Neopterygii</taxon>
        <taxon>Teleostei</taxon>
        <taxon>Ostariophysi</taxon>
        <taxon>Siluriformes</taxon>
        <taxon>Pangasiidae</taxon>
        <taxon>Pangasius</taxon>
    </lineage>
</organism>
<comment type="caution">
    <text evidence="1">The sequence shown here is derived from an EMBL/GenBank/DDBJ whole genome shotgun (WGS) entry which is preliminary data.</text>
</comment>
<dbReference type="Proteomes" id="UP000830395">
    <property type="component" value="Chromosome 26"/>
</dbReference>
<proteinExistence type="predicted"/>
<evidence type="ECO:0000313" key="1">
    <source>
        <dbReference type="EMBL" id="MCJ8747729.1"/>
    </source>
</evidence>
<evidence type="ECO:0000313" key="2">
    <source>
        <dbReference type="Proteomes" id="UP000830395"/>
    </source>
</evidence>
<name>A0ACC5ZI68_9TELE</name>
<keyword evidence="2" id="KW-1185">Reference proteome</keyword>